<dbReference type="Pfam" id="PF00355">
    <property type="entry name" value="Rieske"/>
    <property type="match status" value="1"/>
</dbReference>
<dbReference type="InterPro" id="IPR036922">
    <property type="entry name" value="Rieske_2Fe-2S_sf"/>
</dbReference>
<dbReference type="Pfam" id="PF00848">
    <property type="entry name" value="Ring_hydroxyl_A"/>
    <property type="match status" value="1"/>
</dbReference>
<keyword evidence="8" id="KW-0223">Dioxygenase</keyword>
<dbReference type="OrthoDB" id="7456916at2"/>
<dbReference type="RefSeq" id="WP_142898847.1">
    <property type="nucleotide sequence ID" value="NZ_ML660060.1"/>
</dbReference>
<evidence type="ECO:0000256" key="5">
    <source>
        <dbReference type="ARBA" id="ARBA00023004"/>
    </source>
</evidence>
<keyword evidence="3" id="KW-0479">Metal-binding</keyword>
<comment type="caution">
    <text evidence="8">The sequence shown here is derived from an EMBL/GenBank/DDBJ whole genome shotgun (WGS) entry which is preliminary data.</text>
</comment>
<evidence type="ECO:0000256" key="3">
    <source>
        <dbReference type="ARBA" id="ARBA00022723"/>
    </source>
</evidence>
<evidence type="ECO:0000313" key="8">
    <source>
        <dbReference type="EMBL" id="TQV75860.1"/>
    </source>
</evidence>
<dbReference type="PRINTS" id="PR00090">
    <property type="entry name" value="RNGDIOXGNASE"/>
</dbReference>
<evidence type="ECO:0000256" key="4">
    <source>
        <dbReference type="ARBA" id="ARBA00023002"/>
    </source>
</evidence>
<keyword evidence="5" id="KW-0408">Iron</keyword>
<reference evidence="8 9" key="1">
    <citation type="submission" date="2019-06" db="EMBL/GenBank/DDBJ databases">
        <title>Whole genome sequence for Rhodospirillaceae sp. R148.</title>
        <authorList>
            <person name="Wang G."/>
        </authorList>
    </citation>
    <scope>NUCLEOTIDE SEQUENCE [LARGE SCALE GENOMIC DNA]</scope>
    <source>
        <strain evidence="8 9">R148</strain>
    </source>
</reference>
<protein>
    <submittedName>
        <fullName evidence="8">Aromatic ring-hydroxylating dioxygenase subunit alpha</fullName>
    </submittedName>
</protein>
<name>A0A545TF82_9PROT</name>
<evidence type="ECO:0000259" key="7">
    <source>
        <dbReference type="PROSITE" id="PS51296"/>
    </source>
</evidence>
<dbReference type="CDD" id="cd00680">
    <property type="entry name" value="RHO_alpha_C"/>
    <property type="match status" value="1"/>
</dbReference>
<evidence type="ECO:0000313" key="9">
    <source>
        <dbReference type="Proteomes" id="UP000315252"/>
    </source>
</evidence>
<evidence type="ECO:0000256" key="2">
    <source>
        <dbReference type="ARBA" id="ARBA00022714"/>
    </source>
</evidence>
<dbReference type="PROSITE" id="PS51296">
    <property type="entry name" value="RIESKE"/>
    <property type="match status" value="1"/>
</dbReference>
<keyword evidence="9" id="KW-1185">Reference proteome</keyword>
<dbReference type="SUPFAM" id="SSF50022">
    <property type="entry name" value="ISP domain"/>
    <property type="match status" value="1"/>
</dbReference>
<dbReference type="Gene3D" id="2.102.10.10">
    <property type="entry name" value="Rieske [2Fe-2S] iron-sulphur domain"/>
    <property type="match status" value="1"/>
</dbReference>
<dbReference type="GO" id="GO:0051213">
    <property type="term" value="F:dioxygenase activity"/>
    <property type="evidence" value="ECO:0007669"/>
    <property type="project" value="UniProtKB-KW"/>
</dbReference>
<dbReference type="AlphaFoldDB" id="A0A545TF82"/>
<dbReference type="PANTHER" id="PTHR43756:SF5">
    <property type="entry name" value="CHOLINE MONOOXYGENASE, CHLOROPLASTIC"/>
    <property type="match status" value="1"/>
</dbReference>
<proteinExistence type="predicted"/>
<dbReference type="CDD" id="cd03469">
    <property type="entry name" value="Rieske_RO_Alpha_N"/>
    <property type="match status" value="1"/>
</dbReference>
<keyword evidence="6" id="KW-0411">Iron-sulfur</keyword>
<dbReference type="EMBL" id="VHSH01000009">
    <property type="protein sequence ID" value="TQV75860.1"/>
    <property type="molecule type" value="Genomic_DNA"/>
</dbReference>
<dbReference type="InterPro" id="IPR017941">
    <property type="entry name" value="Rieske_2Fe-2S"/>
</dbReference>
<dbReference type="PANTHER" id="PTHR43756">
    <property type="entry name" value="CHOLINE MONOOXYGENASE, CHLOROPLASTIC"/>
    <property type="match status" value="1"/>
</dbReference>
<accession>A0A545TF82</accession>
<keyword evidence="4" id="KW-0560">Oxidoreductase</keyword>
<dbReference type="Proteomes" id="UP000315252">
    <property type="component" value="Unassembled WGS sequence"/>
</dbReference>
<dbReference type="Gene3D" id="3.90.380.10">
    <property type="entry name" value="Naphthalene 1,2-dioxygenase Alpha Subunit, Chain A, domain 1"/>
    <property type="match status" value="1"/>
</dbReference>
<organism evidence="8 9">
    <name type="scientific">Denitrobaculum tricleocarpae</name>
    <dbReference type="NCBI Taxonomy" id="2591009"/>
    <lineage>
        <taxon>Bacteria</taxon>
        <taxon>Pseudomonadati</taxon>
        <taxon>Pseudomonadota</taxon>
        <taxon>Alphaproteobacteria</taxon>
        <taxon>Rhodospirillales</taxon>
        <taxon>Rhodospirillaceae</taxon>
        <taxon>Denitrobaculum</taxon>
    </lineage>
</organism>
<evidence type="ECO:0000256" key="1">
    <source>
        <dbReference type="ARBA" id="ARBA00001962"/>
    </source>
</evidence>
<sequence>MKLAETSDLNHARLPISPPAPGLTRVAEGGCLPNAFYTDASIFEEEKKRVFSPNWSCIGFGKEIPQAGDAKPVTFLGIPLLLLRDRTGCIRVFQNVCRHRGMILVDEPANFRGVIRCPYHSWCYSLDGELKTTPHLGGPGRNDHPAVTKSELGLYEVRSTVWMDLIFVNLSGDAPGFETATKTLTERWSEFEGQRVYHGGPESSFSLTVKSNWKLAIENYCESYHLPWIHPGLNSYSRLEDHYNIIEEGQFSGQGTTVYNPKLDDSGRSFAHFRNLPEKWSTCAEYIALYPNVLLGIHKDHFYAILLDPLSHDRTLERVEIYYTSPEMTEAPWQDLRQRNSEMWKGIFIEDIGVVEGMQRGRHAPDFDGGTLSPVMDSATHAFHAWVASQYSGYQA</sequence>
<dbReference type="SUPFAM" id="SSF55961">
    <property type="entry name" value="Bet v1-like"/>
    <property type="match status" value="1"/>
</dbReference>
<dbReference type="GO" id="GO:0051537">
    <property type="term" value="F:2 iron, 2 sulfur cluster binding"/>
    <property type="evidence" value="ECO:0007669"/>
    <property type="project" value="UniProtKB-KW"/>
</dbReference>
<evidence type="ECO:0000256" key="6">
    <source>
        <dbReference type="ARBA" id="ARBA00023014"/>
    </source>
</evidence>
<dbReference type="InterPro" id="IPR015879">
    <property type="entry name" value="Ring_hydroxy_dOase_asu_C_dom"/>
</dbReference>
<dbReference type="GO" id="GO:0005506">
    <property type="term" value="F:iron ion binding"/>
    <property type="evidence" value="ECO:0007669"/>
    <property type="project" value="InterPro"/>
</dbReference>
<feature type="domain" description="Rieske" evidence="7">
    <location>
        <begin position="55"/>
        <end position="168"/>
    </location>
</feature>
<comment type="cofactor">
    <cofactor evidence="1">
        <name>Fe cation</name>
        <dbReference type="ChEBI" id="CHEBI:24875"/>
    </cofactor>
</comment>
<keyword evidence="2" id="KW-0001">2Fe-2S</keyword>
<dbReference type="InterPro" id="IPR001663">
    <property type="entry name" value="Rng_hydr_dOase-A"/>
</dbReference>
<gene>
    <name evidence="8" type="ORF">FKG95_23400</name>
</gene>